<gene>
    <name evidence="2" type="ORF">H8R25_04465</name>
</gene>
<proteinExistence type="predicted"/>
<sequence length="414" mass="45218">MKNKIILAAVCTLFYMSAFSQSISSSPYSIYGLGSLYDSDFGSNASIGSSGIALPSTSSINNLNPASLGFMYQNHFLFDVGGKSIFSSYQNSPKTESRNNVQFSHLALAFPVSPKSAVSVSLKPYSSATYKISNLVLPIENSTESYTLNATGSGGLNDFNMSYGHRIGKKVALGVSANFLFGNIIDKRDYTIANSVSSIDKTSYYKGVRASLGGQVQVDSTMSLGINIKSPSQIGASKTQSVTSYNGSTLTSSTIETDANYDVVDYYLPLEVGVGVSKVFKNNVNFTMDYTKSLWNATNQSDIYGTYVNQDKFAMGFSFSKPKNIRSYFDRIKYATGFNYDTGFLEVDNKRINNMSLSLGVSLPVENRTFSALNVTYSYGQKGSVSNGLIKENYHKISVNLSLDGIWFVKRKFD</sequence>
<dbReference type="EMBL" id="JACRUL010000006">
    <property type="protein sequence ID" value="MBC5843691.1"/>
    <property type="molecule type" value="Genomic_DNA"/>
</dbReference>
<evidence type="ECO:0000313" key="2">
    <source>
        <dbReference type="EMBL" id="MBC5843691.1"/>
    </source>
</evidence>
<evidence type="ECO:0000313" key="3">
    <source>
        <dbReference type="Proteomes" id="UP000641454"/>
    </source>
</evidence>
<accession>A0A923MY09</accession>
<dbReference type="SUPFAM" id="SSF56935">
    <property type="entry name" value="Porins"/>
    <property type="match status" value="1"/>
</dbReference>
<keyword evidence="1" id="KW-0732">Signal</keyword>
<evidence type="ECO:0000256" key="1">
    <source>
        <dbReference type="SAM" id="SignalP"/>
    </source>
</evidence>
<keyword evidence="3" id="KW-1185">Reference proteome</keyword>
<feature type="chain" id="PRO_5037575511" evidence="1">
    <location>
        <begin position="21"/>
        <end position="414"/>
    </location>
</feature>
<dbReference type="RefSeq" id="WP_187017361.1">
    <property type="nucleotide sequence ID" value="NZ_JACRUK010000006.1"/>
</dbReference>
<reference evidence="2 3" key="1">
    <citation type="submission" date="2020-08" db="EMBL/GenBank/DDBJ databases">
        <title>Description of novel Flavobacterium F-392 isolate.</title>
        <authorList>
            <person name="Saticioglu I.B."/>
            <person name="Duman M."/>
            <person name="Altun S."/>
        </authorList>
    </citation>
    <scope>NUCLEOTIDE SEQUENCE [LARGE SCALE GENOMIC DNA]</scope>
    <source>
        <strain evidence="2 3">F-392</strain>
    </source>
</reference>
<protein>
    <submittedName>
        <fullName evidence="2">Aromatic hydrocarbon degradation protein</fullName>
    </submittedName>
</protein>
<name>A0A923MY09_9FLAO</name>
<comment type="caution">
    <text evidence="2">The sequence shown here is derived from an EMBL/GenBank/DDBJ whole genome shotgun (WGS) entry which is preliminary data.</text>
</comment>
<dbReference type="Gene3D" id="2.40.160.60">
    <property type="entry name" value="Outer membrane protein transport protein (OMPP1/FadL/TodX)"/>
    <property type="match status" value="1"/>
</dbReference>
<feature type="signal peptide" evidence="1">
    <location>
        <begin position="1"/>
        <end position="20"/>
    </location>
</feature>
<dbReference type="AlphaFoldDB" id="A0A923MY09"/>
<organism evidence="2 3">
    <name type="scientific">Flavobacterium muglaense</name>
    <dbReference type="NCBI Taxonomy" id="2764716"/>
    <lineage>
        <taxon>Bacteria</taxon>
        <taxon>Pseudomonadati</taxon>
        <taxon>Bacteroidota</taxon>
        <taxon>Flavobacteriia</taxon>
        <taxon>Flavobacteriales</taxon>
        <taxon>Flavobacteriaceae</taxon>
        <taxon>Flavobacterium</taxon>
    </lineage>
</organism>
<dbReference type="Proteomes" id="UP000641454">
    <property type="component" value="Unassembled WGS sequence"/>
</dbReference>